<dbReference type="EC" id="3.1.2.-" evidence="3"/>
<dbReference type="InterPro" id="IPR029069">
    <property type="entry name" value="HotDog_dom_sf"/>
</dbReference>
<keyword evidence="2 3" id="KW-0378">Hydrolase</keyword>
<dbReference type="Pfam" id="PF13279">
    <property type="entry name" value="4HBT_2"/>
    <property type="match status" value="1"/>
</dbReference>
<gene>
    <name evidence="3" type="ORF">ACFSUC_08490</name>
</gene>
<dbReference type="EMBL" id="JBHUMM010000014">
    <property type="protein sequence ID" value="MFD2671641.1"/>
    <property type="molecule type" value="Genomic_DNA"/>
</dbReference>
<sequence>MAGTWYHHEIRVRYQETDQMGVVYHANYLTWFEMGRTEWIRAFGHTYEEIERRGLLLPVTDLEISYKRAARYDDIVTIWTRLAAMSHVRLEYDFKITREDELLVKGKTKHVWVGKDFKPARIDKKAPDLYALLTNHVSEEA</sequence>
<reference evidence="4" key="1">
    <citation type="journal article" date="2019" name="Int. J. Syst. Evol. Microbiol.">
        <title>The Global Catalogue of Microorganisms (GCM) 10K type strain sequencing project: providing services to taxonomists for standard genome sequencing and annotation.</title>
        <authorList>
            <consortium name="The Broad Institute Genomics Platform"/>
            <consortium name="The Broad Institute Genome Sequencing Center for Infectious Disease"/>
            <person name="Wu L."/>
            <person name="Ma J."/>
        </authorList>
    </citation>
    <scope>NUCLEOTIDE SEQUENCE [LARGE SCALE GENOMIC DNA]</scope>
    <source>
        <strain evidence="4">KCTC 33676</strain>
    </source>
</reference>
<dbReference type="InterPro" id="IPR050563">
    <property type="entry name" value="4-hydroxybenzoyl-CoA_TE"/>
</dbReference>
<evidence type="ECO:0000313" key="3">
    <source>
        <dbReference type="EMBL" id="MFD2671641.1"/>
    </source>
</evidence>
<dbReference type="GO" id="GO:0016787">
    <property type="term" value="F:hydrolase activity"/>
    <property type="evidence" value="ECO:0007669"/>
    <property type="project" value="UniProtKB-KW"/>
</dbReference>
<dbReference type="CDD" id="cd00586">
    <property type="entry name" value="4HBT"/>
    <property type="match status" value="1"/>
</dbReference>
<evidence type="ECO:0000256" key="2">
    <source>
        <dbReference type="ARBA" id="ARBA00022801"/>
    </source>
</evidence>
<accession>A0ABW5R9B9</accession>
<dbReference type="PIRSF" id="PIRSF003230">
    <property type="entry name" value="YbgC"/>
    <property type="match status" value="1"/>
</dbReference>
<dbReference type="NCBIfam" id="TIGR00051">
    <property type="entry name" value="YbgC/FadM family acyl-CoA thioesterase"/>
    <property type="match status" value="1"/>
</dbReference>
<protein>
    <submittedName>
        <fullName evidence="3">Acyl-CoA thioesterase</fullName>
        <ecNumber evidence="3">3.1.2.-</ecNumber>
    </submittedName>
</protein>
<comment type="caution">
    <text evidence="3">The sequence shown here is derived from an EMBL/GenBank/DDBJ whole genome shotgun (WGS) entry which is preliminary data.</text>
</comment>
<evidence type="ECO:0000313" key="4">
    <source>
        <dbReference type="Proteomes" id="UP001597497"/>
    </source>
</evidence>
<keyword evidence="4" id="KW-1185">Reference proteome</keyword>
<dbReference type="RefSeq" id="WP_379929116.1">
    <property type="nucleotide sequence ID" value="NZ_JBHUMM010000014.1"/>
</dbReference>
<dbReference type="Proteomes" id="UP001597497">
    <property type="component" value="Unassembled WGS sequence"/>
</dbReference>
<organism evidence="3 4">
    <name type="scientific">Marinicrinis sediminis</name>
    <dbReference type="NCBI Taxonomy" id="1652465"/>
    <lineage>
        <taxon>Bacteria</taxon>
        <taxon>Bacillati</taxon>
        <taxon>Bacillota</taxon>
        <taxon>Bacilli</taxon>
        <taxon>Bacillales</taxon>
        <taxon>Paenibacillaceae</taxon>
    </lineage>
</organism>
<name>A0ABW5R9B9_9BACL</name>
<dbReference type="PANTHER" id="PTHR31793">
    <property type="entry name" value="4-HYDROXYBENZOYL-COA THIOESTERASE FAMILY MEMBER"/>
    <property type="match status" value="1"/>
</dbReference>
<dbReference type="InterPro" id="IPR008272">
    <property type="entry name" value="HB-CoA_thioesterase_AS"/>
</dbReference>
<comment type="similarity">
    <text evidence="1">Belongs to the 4-hydroxybenzoyl-CoA thioesterase family.</text>
</comment>
<dbReference type="PANTHER" id="PTHR31793:SF27">
    <property type="entry name" value="NOVEL THIOESTERASE SUPERFAMILY DOMAIN AND SAPOSIN A-TYPE DOMAIN CONTAINING PROTEIN (0610012H03RIK)"/>
    <property type="match status" value="1"/>
</dbReference>
<dbReference type="PROSITE" id="PS01328">
    <property type="entry name" value="4HBCOA_THIOESTERASE"/>
    <property type="match status" value="1"/>
</dbReference>
<dbReference type="Gene3D" id="3.10.129.10">
    <property type="entry name" value="Hotdog Thioesterase"/>
    <property type="match status" value="1"/>
</dbReference>
<proteinExistence type="inferred from homology"/>
<evidence type="ECO:0000256" key="1">
    <source>
        <dbReference type="ARBA" id="ARBA00005953"/>
    </source>
</evidence>
<dbReference type="SUPFAM" id="SSF54637">
    <property type="entry name" value="Thioesterase/thiol ester dehydrase-isomerase"/>
    <property type="match status" value="1"/>
</dbReference>
<dbReference type="InterPro" id="IPR006684">
    <property type="entry name" value="YbgC/YbaW"/>
</dbReference>